<evidence type="ECO:0000259" key="2">
    <source>
        <dbReference type="PROSITE" id="PS50234"/>
    </source>
</evidence>
<dbReference type="STRING" id="1576369.SAMN05421753_103294"/>
<dbReference type="Proteomes" id="UP000199518">
    <property type="component" value="Unassembled WGS sequence"/>
</dbReference>
<evidence type="ECO:0000313" key="3">
    <source>
        <dbReference type="EMBL" id="SFH87211.1"/>
    </source>
</evidence>
<dbReference type="RefSeq" id="WP_175517166.1">
    <property type="nucleotide sequence ID" value="NZ_FOQD01000003.1"/>
</dbReference>
<dbReference type="Pfam" id="PF00092">
    <property type="entry name" value="VWA"/>
    <property type="match status" value="1"/>
</dbReference>
<dbReference type="PROSITE" id="PS50234">
    <property type="entry name" value="VWFA"/>
    <property type="match status" value="1"/>
</dbReference>
<dbReference type="SUPFAM" id="SSF53300">
    <property type="entry name" value="vWA-like"/>
    <property type="match status" value="1"/>
</dbReference>
<name>A0A1I3DL44_9PLAN</name>
<proteinExistence type="predicted"/>
<accession>A0A1I3DL44</accession>
<dbReference type="InterPro" id="IPR002035">
    <property type="entry name" value="VWF_A"/>
</dbReference>
<dbReference type="InterPro" id="IPR036465">
    <property type="entry name" value="vWFA_dom_sf"/>
</dbReference>
<reference evidence="4" key="1">
    <citation type="submission" date="2016-10" db="EMBL/GenBank/DDBJ databases">
        <authorList>
            <person name="Varghese N."/>
            <person name="Submissions S."/>
        </authorList>
    </citation>
    <scope>NUCLEOTIDE SEQUENCE [LARGE SCALE GENOMIC DNA]</scope>
    <source>
        <strain evidence="4">DSM 26348</strain>
    </source>
</reference>
<dbReference type="EMBL" id="FOQD01000003">
    <property type="protein sequence ID" value="SFH87211.1"/>
    <property type="molecule type" value="Genomic_DNA"/>
</dbReference>
<dbReference type="AlphaFoldDB" id="A0A1I3DL44"/>
<evidence type="ECO:0000256" key="1">
    <source>
        <dbReference type="SAM" id="MobiDB-lite"/>
    </source>
</evidence>
<keyword evidence="4" id="KW-1185">Reference proteome</keyword>
<sequence>MSKTLKELPAWTKDLPAWGISLGMNLSILAALNFIVFESVRGTEGINTIVSDLQDLTQDERVNFAENITEDQVGNGGTGSALPPSVSAATAVGGNDESVQDKLEEILNPQMAQLSEASIPRVDGDVGATVSIKGNTDNAMGGVGGVEGAMDRVAFEIRQSLKERKTLVIWVMDASGSLDKRREAIAERFDNIYKQLNSQGTTEGLHSMIVSYGDKTEILTPEPIQDVAALSEIVRKKIKKDDSGHEYVFAALKQVLDKYRNWQRASGPWNRMIFIVTDERGDDAEQYLEDVITNAKRSQTKVYTIGNAAIFGRQKGYVHWVGENGYEEDIPVDQGPESAFPDGLQLPFVGSRPDWKLNQMSSSYGPYALTRLCAETGGLYLITEESRGYAFDRAVMRRYAPDYRPIRVQEQEIAKNAAKASLVTVAGITYQDSLPTPKVEFRAYNDNILRTDLTEAQKEPAEAVFALKRMYDALKAGETSRDSLKEDRWRASFDLAMGRILAMQVRYFGYNQMLAAMKVSPKSFANDKDNMWRMVSSDKIESGPDMRKAAEMARTYLKRVIDEHPGTPWALMAERELSTPLGWGWEEFSQPIPGTNQLKGSDEEVARLLLADDERKKEAAKKRNTQRQNVPKL</sequence>
<feature type="domain" description="VWFA" evidence="2">
    <location>
        <begin position="167"/>
        <end position="306"/>
    </location>
</feature>
<dbReference type="CDD" id="cd00198">
    <property type="entry name" value="vWFA"/>
    <property type="match status" value="1"/>
</dbReference>
<gene>
    <name evidence="3" type="ORF">SAMN05421753_103294</name>
</gene>
<organism evidence="3 4">
    <name type="scientific">Planctomicrobium piriforme</name>
    <dbReference type="NCBI Taxonomy" id="1576369"/>
    <lineage>
        <taxon>Bacteria</taxon>
        <taxon>Pseudomonadati</taxon>
        <taxon>Planctomycetota</taxon>
        <taxon>Planctomycetia</taxon>
        <taxon>Planctomycetales</taxon>
        <taxon>Planctomycetaceae</taxon>
        <taxon>Planctomicrobium</taxon>
    </lineage>
</organism>
<protein>
    <submittedName>
        <fullName evidence="3">von Willebrand factor type A domain-containing protein</fullName>
    </submittedName>
</protein>
<feature type="region of interest" description="Disordered" evidence="1">
    <location>
        <begin position="69"/>
        <end position="94"/>
    </location>
</feature>
<dbReference type="Gene3D" id="3.40.50.410">
    <property type="entry name" value="von Willebrand factor, type A domain"/>
    <property type="match status" value="1"/>
</dbReference>
<evidence type="ECO:0000313" key="4">
    <source>
        <dbReference type="Proteomes" id="UP000199518"/>
    </source>
</evidence>